<evidence type="ECO:0000256" key="6">
    <source>
        <dbReference type="ARBA" id="ARBA00022741"/>
    </source>
</evidence>
<keyword evidence="7 14" id="KW-0067">ATP-binding</keyword>
<keyword evidence="4" id="KW-0436">Ligase</keyword>
<dbReference type="GO" id="GO:0004658">
    <property type="term" value="F:propionyl-CoA carboxylase activity"/>
    <property type="evidence" value="ECO:0007669"/>
    <property type="project" value="UniProtKB-EC"/>
</dbReference>
<dbReference type="Pfam" id="PF02785">
    <property type="entry name" value="Biotin_carb_C"/>
    <property type="match status" value="1"/>
</dbReference>
<evidence type="ECO:0000256" key="5">
    <source>
        <dbReference type="ARBA" id="ARBA00022723"/>
    </source>
</evidence>
<evidence type="ECO:0000256" key="7">
    <source>
        <dbReference type="ARBA" id="ARBA00022840"/>
    </source>
</evidence>
<dbReference type="OrthoDB" id="196847at2759"/>
<dbReference type="SUPFAM" id="SSF56059">
    <property type="entry name" value="Glutathione synthetase ATP-binding domain-like"/>
    <property type="match status" value="1"/>
</dbReference>
<dbReference type="Pfam" id="PF00289">
    <property type="entry name" value="Biotin_carb_N"/>
    <property type="match status" value="1"/>
</dbReference>
<comment type="pathway">
    <text evidence="2">Metabolic intermediate metabolism; propanoyl-CoA degradation; succinyl-CoA from propanoyl-CoA: step 1/3.</text>
</comment>
<dbReference type="AlphaFoldDB" id="A0A9P0B4X5"/>
<gene>
    <name evidence="18" type="ORF">MELIAE_LOCUS7592</name>
</gene>
<dbReference type="EMBL" id="OV121136">
    <property type="protein sequence ID" value="CAH0556704.1"/>
    <property type="molecule type" value="Genomic_DNA"/>
</dbReference>
<dbReference type="GO" id="GO:0005524">
    <property type="term" value="F:ATP binding"/>
    <property type="evidence" value="ECO:0007669"/>
    <property type="project" value="UniProtKB-UniRule"/>
</dbReference>
<evidence type="ECO:0000313" key="18">
    <source>
        <dbReference type="EMBL" id="CAH0556704.1"/>
    </source>
</evidence>
<comment type="catalytic activity">
    <reaction evidence="13">
        <text>propanoyl-CoA + hydrogencarbonate + ATP = (S)-methylmalonyl-CoA + ADP + phosphate + H(+)</text>
        <dbReference type="Rhea" id="RHEA:23720"/>
        <dbReference type="ChEBI" id="CHEBI:15378"/>
        <dbReference type="ChEBI" id="CHEBI:17544"/>
        <dbReference type="ChEBI" id="CHEBI:30616"/>
        <dbReference type="ChEBI" id="CHEBI:43474"/>
        <dbReference type="ChEBI" id="CHEBI:57327"/>
        <dbReference type="ChEBI" id="CHEBI:57392"/>
        <dbReference type="ChEBI" id="CHEBI:456216"/>
        <dbReference type="EC" id="6.4.1.3"/>
    </reaction>
    <physiologicalReaction direction="left-to-right" evidence="13">
        <dbReference type="Rhea" id="RHEA:23721"/>
    </physiologicalReaction>
</comment>
<evidence type="ECO:0000259" key="15">
    <source>
        <dbReference type="PROSITE" id="PS50968"/>
    </source>
</evidence>
<dbReference type="InterPro" id="IPR011764">
    <property type="entry name" value="Biotin_carboxylation_dom"/>
</dbReference>
<name>A0A9P0B4X5_BRAAE</name>
<dbReference type="InterPro" id="IPR016185">
    <property type="entry name" value="PreATP-grasp_dom_sf"/>
</dbReference>
<dbReference type="PROSITE" id="PS00866">
    <property type="entry name" value="CPSASE_1"/>
    <property type="match status" value="1"/>
</dbReference>
<keyword evidence="6 14" id="KW-0547">Nucleotide-binding</keyword>
<proteinExistence type="predicted"/>
<evidence type="ECO:0000259" key="16">
    <source>
        <dbReference type="PROSITE" id="PS50975"/>
    </source>
</evidence>
<dbReference type="InterPro" id="IPR000089">
    <property type="entry name" value="Biotin_lipoyl"/>
</dbReference>
<dbReference type="GO" id="GO:0016042">
    <property type="term" value="P:lipid catabolic process"/>
    <property type="evidence" value="ECO:0007669"/>
    <property type="project" value="UniProtKB-KW"/>
</dbReference>
<keyword evidence="19" id="KW-1185">Reference proteome</keyword>
<dbReference type="Gene3D" id="3.30.470.20">
    <property type="entry name" value="ATP-grasp fold, B domain"/>
    <property type="match status" value="1"/>
</dbReference>
<keyword evidence="5" id="KW-0479">Metal-binding</keyword>
<dbReference type="InterPro" id="IPR011761">
    <property type="entry name" value="ATP-grasp"/>
</dbReference>
<evidence type="ECO:0000256" key="4">
    <source>
        <dbReference type="ARBA" id="ARBA00022598"/>
    </source>
</evidence>
<evidence type="ECO:0000256" key="11">
    <source>
        <dbReference type="ARBA" id="ARBA00023211"/>
    </source>
</evidence>
<dbReference type="InterPro" id="IPR041265">
    <property type="entry name" value="PCC_BT"/>
</dbReference>
<evidence type="ECO:0000256" key="3">
    <source>
        <dbReference type="ARBA" id="ARBA00013050"/>
    </source>
</evidence>
<evidence type="ECO:0000256" key="10">
    <source>
        <dbReference type="ARBA" id="ARBA00023098"/>
    </source>
</evidence>
<evidence type="ECO:0000256" key="1">
    <source>
        <dbReference type="ARBA" id="ARBA00001953"/>
    </source>
</evidence>
<dbReference type="Pfam" id="PF02786">
    <property type="entry name" value="CPSase_L_D2"/>
    <property type="match status" value="1"/>
</dbReference>
<evidence type="ECO:0000256" key="12">
    <source>
        <dbReference type="ARBA" id="ARBA00023267"/>
    </source>
</evidence>
<comment type="cofactor">
    <cofactor evidence="1">
        <name>biotin</name>
        <dbReference type="ChEBI" id="CHEBI:57586"/>
    </cofactor>
</comment>
<dbReference type="FunFam" id="3.30.1490.20:FF:000003">
    <property type="entry name" value="acetyl-CoA carboxylase isoform X1"/>
    <property type="match status" value="1"/>
</dbReference>
<dbReference type="SMART" id="SM00878">
    <property type="entry name" value="Biotin_carb_C"/>
    <property type="match status" value="1"/>
</dbReference>
<evidence type="ECO:0000256" key="13">
    <source>
        <dbReference type="ARBA" id="ARBA00049495"/>
    </source>
</evidence>
<feature type="domain" description="Lipoyl-binding" evidence="15">
    <location>
        <begin position="638"/>
        <end position="713"/>
    </location>
</feature>
<dbReference type="Proteomes" id="UP001154078">
    <property type="component" value="Chromosome 5"/>
</dbReference>
<dbReference type="InterPro" id="IPR005482">
    <property type="entry name" value="Biotin_COase_C"/>
</dbReference>
<evidence type="ECO:0000256" key="9">
    <source>
        <dbReference type="ARBA" id="ARBA00022963"/>
    </source>
</evidence>
<dbReference type="Pfam" id="PF00364">
    <property type="entry name" value="Biotin_lipoyl"/>
    <property type="match status" value="1"/>
</dbReference>
<keyword evidence="8" id="KW-0460">Magnesium</keyword>
<reference evidence="18" key="1">
    <citation type="submission" date="2021-12" db="EMBL/GenBank/DDBJ databases">
        <authorList>
            <person name="King R."/>
        </authorList>
    </citation>
    <scope>NUCLEOTIDE SEQUENCE</scope>
</reference>
<dbReference type="FunFam" id="3.30.470.20:FF:000028">
    <property type="entry name" value="Methylcrotonoyl-CoA carboxylase subunit alpha, mitochondrial"/>
    <property type="match status" value="1"/>
</dbReference>
<dbReference type="PANTHER" id="PTHR18866:SF33">
    <property type="entry name" value="METHYLCROTONOYL-COA CARBOXYLASE SUBUNIT ALPHA, MITOCHONDRIAL-RELATED"/>
    <property type="match status" value="1"/>
</dbReference>
<dbReference type="PROSITE" id="PS00188">
    <property type="entry name" value="BIOTIN"/>
    <property type="match status" value="1"/>
</dbReference>
<dbReference type="PANTHER" id="PTHR18866">
    <property type="entry name" value="CARBOXYLASE:PYRUVATE/ACETYL-COA/PROPIONYL-COA CARBOXYLASE"/>
    <property type="match status" value="1"/>
</dbReference>
<sequence>MSLKKVPKFLLDNWSGLAKLNVYNGTKQVQKRGIYTLDPINPQEPTFSKILIANRGEIACRVINTAKRMAIKSIAVYSIADSQSRHVKLADEGVFIGPAPAAESYLVMSKIMDAIKKTKAEAVHPGYGFLSENATFVGMLEDENVAFIGPSAKCITGMGDKLESKRLAMAAGVNTIPGFDGVVKDADHCVEISKSIGYPVMIKASAGGGGKGMRIARNDEDAREGFKLSTQEALSSFGDSRMLVEKFIDNPRHIEIQVLGDKHGNVIYLNERECSIQRRNQKVIEEAPSIFLDPETRKSMGEQAVNLCKQLGYSSAGTVEFLVDENRNFYFLEMNTRLQVEHPITECITGVDLVQQMIRVAKGHKLNIKQDDVKINGWAIESRVYAEDPYKSFGLPSIGRLHKYIEPNKFDGVRCDSGIEEGSEISMYYDPMICKLVCYGKTREEAIDRSITALDSYVIRGVTHNIPLLRDILTEENFIKGDISTNYLPKIYPDGFKGIQLNKSDKNKLFALSSALYAINELRSRNFLNGPQIKIHKGTKDKWNLNVMVNEENVDVQVHQTNGKLKITIKDDVYEINKKDLNLASSIIRTEINGEPVVMQLFSKNAAGELQIVYKGTNFKVKILSRKSSELLHLMPEKPKLDVSKLVKSPMPGLVKGVSCNVGDMVAEGQELCIIEAMKMQNSMVAATTGKIKTINIKAGDTVGEDDVLVELE</sequence>
<dbReference type="InterPro" id="IPR005479">
    <property type="entry name" value="CPAse_ATP-bd"/>
</dbReference>
<dbReference type="SUPFAM" id="SSF51230">
    <property type="entry name" value="Single hybrid motif"/>
    <property type="match status" value="1"/>
</dbReference>
<dbReference type="InterPro" id="IPR011053">
    <property type="entry name" value="Single_hybrid_motif"/>
</dbReference>
<evidence type="ECO:0000256" key="14">
    <source>
        <dbReference type="PROSITE-ProRule" id="PRU00409"/>
    </source>
</evidence>
<dbReference type="InterPro" id="IPR005481">
    <property type="entry name" value="BC-like_N"/>
</dbReference>
<dbReference type="Gene3D" id="3.30.700.30">
    <property type="match status" value="1"/>
</dbReference>
<keyword evidence="10" id="KW-0443">Lipid metabolism</keyword>
<accession>A0A9P0B4X5</accession>
<protein>
    <recommendedName>
        <fullName evidence="3">propionyl-CoA carboxylase</fullName>
        <ecNumber evidence="3">6.4.1.3</ecNumber>
    </recommendedName>
</protein>
<organism evidence="18 19">
    <name type="scientific">Brassicogethes aeneus</name>
    <name type="common">Rape pollen beetle</name>
    <name type="synonym">Meligethes aeneus</name>
    <dbReference type="NCBI Taxonomy" id="1431903"/>
    <lineage>
        <taxon>Eukaryota</taxon>
        <taxon>Metazoa</taxon>
        <taxon>Ecdysozoa</taxon>
        <taxon>Arthropoda</taxon>
        <taxon>Hexapoda</taxon>
        <taxon>Insecta</taxon>
        <taxon>Pterygota</taxon>
        <taxon>Neoptera</taxon>
        <taxon>Endopterygota</taxon>
        <taxon>Coleoptera</taxon>
        <taxon>Polyphaga</taxon>
        <taxon>Cucujiformia</taxon>
        <taxon>Nitidulidae</taxon>
        <taxon>Meligethinae</taxon>
        <taxon>Brassicogethes</taxon>
    </lineage>
</organism>
<feature type="domain" description="ATP-grasp" evidence="16">
    <location>
        <begin position="165"/>
        <end position="362"/>
    </location>
</feature>
<dbReference type="SUPFAM" id="SSF52440">
    <property type="entry name" value="PreATP-grasp domain"/>
    <property type="match status" value="1"/>
</dbReference>
<evidence type="ECO:0000259" key="17">
    <source>
        <dbReference type="PROSITE" id="PS50979"/>
    </source>
</evidence>
<dbReference type="InterPro" id="IPR050856">
    <property type="entry name" value="Biotin_carboxylase_complex"/>
</dbReference>
<keyword evidence="12" id="KW-0092">Biotin</keyword>
<dbReference type="PROSITE" id="PS50968">
    <property type="entry name" value="BIOTINYL_LIPOYL"/>
    <property type="match status" value="1"/>
</dbReference>
<feature type="domain" description="Biotin carboxylation" evidence="17">
    <location>
        <begin position="46"/>
        <end position="493"/>
    </location>
</feature>
<dbReference type="Gene3D" id="2.40.50.100">
    <property type="match status" value="1"/>
</dbReference>
<dbReference type="SUPFAM" id="SSF51246">
    <property type="entry name" value="Rudiment single hybrid motif"/>
    <property type="match status" value="1"/>
</dbReference>
<dbReference type="PROSITE" id="PS50979">
    <property type="entry name" value="BC"/>
    <property type="match status" value="1"/>
</dbReference>
<dbReference type="EC" id="6.4.1.3" evidence="3"/>
<evidence type="ECO:0000256" key="8">
    <source>
        <dbReference type="ARBA" id="ARBA00022842"/>
    </source>
</evidence>
<keyword evidence="9" id="KW-0442">Lipid degradation</keyword>
<evidence type="ECO:0000313" key="19">
    <source>
        <dbReference type="Proteomes" id="UP001154078"/>
    </source>
</evidence>
<dbReference type="CDD" id="cd06850">
    <property type="entry name" value="biotinyl_domain"/>
    <property type="match status" value="1"/>
</dbReference>
<evidence type="ECO:0000256" key="2">
    <source>
        <dbReference type="ARBA" id="ARBA00005060"/>
    </source>
</evidence>
<dbReference type="PROSITE" id="PS50975">
    <property type="entry name" value="ATP_GRASP"/>
    <property type="match status" value="1"/>
</dbReference>
<dbReference type="PROSITE" id="PS00867">
    <property type="entry name" value="CPSASE_2"/>
    <property type="match status" value="1"/>
</dbReference>
<dbReference type="GO" id="GO:0046872">
    <property type="term" value="F:metal ion binding"/>
    <property type="evidence" value="ECO:0007669"/>
    <property type="project" value="UniProtKB-KW"/>
</dbReference>
<dbReference type="Pfam" id="PF18140">
    <property type="entry name" value="PCC_BT"/>
    <property type="match status" value="1"/>
</dbReference>
<keyword evidence="11" id="KW-0464">Manganese</keyword>
<dbReference type="InterPro" id="IPR011054">
    <property type="entry name" value="Rudment_hybrid_motif"/>
</dbReference>
<dbReference type="InterPro" id="IPR001882">
    <property type="entry name" value="Biotin_BS"/>
</dbReference>
<dbReference type="GO" id="GO:0005739">
    <property type="term" value="C:mitochondrion"/>
    <property type="evidence" value="ECO:0007669"/>
    <property type="project" value="TreeGrafter"/>
</dbReference>
<dbReference type="NCBIfam" id="NF006367">
    <property type="entry name" value="PRK08591.1"/>
    <property type="match status" value="1"/>
</dbReference>